<comment type="caution">
    <text evidence="2">The sequence shown here is derived from an EMBL/GenBank/DDBJ whole genome shotgun (WGS) entry which is preliminary data.</text>
</comment>
<gene>
    <name evidence="2" type="ORF">H5410_042127</name>
</gene>
<accession>A0A9J5XUU8</accession>
<organism evidence="2 3">
    <name type="scientific">Solanum commersonii</name>
    <name type="common">Commerson's wild potato</name>
    <name type="synonym">Commerson's nightshade</name>
    <dbReference type="NCBI Taxonomy" id="4109"/>
    <lineage>
        <taxon>Eukaryota</taxon>
        <taxon>Viridiplantae</taxon>
        <taxon>Streptophyta</taxon>
        <taxon>Embryophyta</taxon>
        <taxon>Tracheophyta</taxon>
        <taxon>Spermatophyta</taxon>
        <taxon>Magnoliopsida</taxon>
        <taxon>eudicotyledons</taxon>
        <taxon>Gunneridae</taxon>
        <taxon>Pentapetalae</taxon>
        <taxon>asterids</taxon>
        <taxon>lamiids</taxon>
        <taxon>Solanales</taxon>
        <taxon>Solanaceae</taxon>
        <taxon>Solanoideae</taxon>
        <taxon>Solaneae</taxon>
        <taxon>Solanum</taxon>
    </lineage>
</organism>
<dbReference type="AlphaFoldDB" id="A0A9J5XUU8"/>
<evidence type="ECO:0000313" key="3">
    <source>
        <dbReference type="Proteomes" id="UP000824120"/>
    </source>
</evidence>
<sequence>MYWSIILRLSGTNKAPPEVLHVAIESDLANGKQKEATESKNASDLNGDNSQLAANSKAPPNIFDVYIGKFLHPTKVCV</sequence>
<keyword evidence="3" id="KW-1185">Reference proteome</keyword>
<dbReference type="EMBL" id="JACXVP010000008">
    <property type="protein sequence ID" value="KAG5591613.1"/>
    <property type="molecule type" value="Genomic_DNA"/>
</dbReference>
<name>A0A9J5XUU8_SOLCO</name>
<protein>
    <submittedName>
        <fullName evidence="2">Uncharacterized protein</fullName>
    </submittedName>
</protein>
<feature type="compositionally biased region" description="Polar residues" evidence="1">
    <location>
        <begin position="39"/>
        <end position="53"/>
    </location>
</feature>
<evidence type="ECO:0000256" key="1">
    <source>
        <dbReference type="SAM" id="MobiDB-lite"/>
    </source>
</evidence>
<proteinExistence type="predicted"/>
<evidence type="ECO:0000313" key="2">
    <source>
        <dbReference type="EMBL" id="KAG5591613.1"/>
    </source>
</evidence>
<reference evidence="2 3" key="1">
    <citation type="submission" date="2020-09" db="EMBL/GenBank/DDBJ databases">
        <title>De no assembly of potato wild relative species, Solanum commersonii.</title>
        <authorList>
            <person name="Cho K."/>
        </authorList>
    </citation>
    <scope>NUCLEOTIDE SEQUENCE [LARGE SCALE GENOMIC DNA]</scope>
    <source>
        <strain evidence="2">LZ3.2</strain>
        <tissue evidence="2">Leaf</tissue>
    </source>
</reference>
<feature type="region of interest" description="Disordered" evidence="1">
    <location>
        <begin position="29"/>
        <end position="53"/>
    </location>
</feature>
<dbReference type="Proteomes" id="UP000824120">
    <property type="component" value="Chromosome 8"/>
</dbReference>